<proteinExistence type="predicted"/>
<gene>
    <name evidence="1" type="ORF">D9V30_05885</name>
</gene>
<reference evidence="1 2" key="1">
    <citation type="submission" date="2018-10" db="EMBL/GenBank/DDBJ databases">
        <authorList>
            <person name="Li J."/>
        </authorList>
    </citation>
    <scope>NUCLEOTIDE SEQUENCE [LARGE SCALE GENOMIC DNA]</scope>
    <source>
        <strain evidence="1 2">JCM 30549</strain>
    </source>
</reference>
<comment type="caution">
    <text evidence="1">The sequence shown here is derived from an EMBL/GenBank/DDBJ whole genome shotgun (WGS) entry which is preliminary data.</text>
</comment>
<dbReference type="AlphaFoldDB" id="A0A3L6ZNT9"/>
<sequence length="212" mass="23145">MTDAVVTNELLLTEITRLLAESEIVRVDSARHRSWPSSSMAFEDEYSVIAVWAFESVEELVAGWGTAQDHVVDFLGANVIATDPKSWDGYLILVAMDGVPEELAAELSTIRSDTRRVRKLVLTADDLPSRVFDPLELTPQVRRTLAPILDLDLDTTPGRADPLATLPSRVAGALDSNAHLDVVIAAYEAGESPLEALHERLIATQRTGMDAL</sequence>
<protein>
    <submittedName>
        <fullName evidence="1">Uncharacterized protein</fullName>
    </submittedName>
</protein>
<evidence type="ECO:0000313" key="2">
    <source>
        <dbReference type="Proteomes" id="UP000275395"/>
    </source>
</evidence>
<dbReference type="RefSeq" id="WP_087136592.1">
    <property type="nucleotide sequence ID" value="NZ_JBQDRQ010000013.1"/>
</dbReference>
<evidence type="ECO:0000313" key="1">
    <source>
        <dbReference type="EMBL" id="RLP69478.1"/>
    </source>
</evidence>
<name>A0A3L6ZNT9_9MICO</name>
<accession>A0A3L6ZNT9</accession>
<dbReference type="Proteomes" id="UP000275395">
    <property type="component" value="Unassembled WGS sequence"/>
</dbReference>
<organism evidence="1 2">
    <name type="scientific">Mycetocola reblochoni</name>
    <dbReference type="NCBI Taxonomy" id="331618"/>
    <lineage>
        <taxon>Bacteria</taxon>
        <taxon>Bacillati</taxon>
        <taxon>Actinomycetota</taxon>
        <taxon>Actinomycetes</taxon>
        <taxon>Micrococcales</taxon>
        <taxon>Microbacteriaceae</taxon>
        <taxon>Mycetocola</taxon>
    </lineage>
</organism>
<dbReference type="EMBL" id="RCUW01000004">
    <property type="protein sequence ID" value="RLP69478.1"/>
    <property type="molecule type" value="Genomic_DNA"/>
</dbReference>